<proteinExistence type="predicted"/>
<sequence>MYSRVNSTNKLLFTGDRPSKAMRCVTLTVNTNPTTPLKPKSVKPFRLQSVLNNYTYILSKNITLLLALSAKLECKITESSIYVCTFNTQRPNTLYYTIRQMYSTTNITIGRIIDIYYAQTIVFTIKIERFDFNSAIVARLNHFKDENEDFLHDLKIAERDIGKKRYG</sequence>
<dbReference type="AlphaFoldDB" id="A0A2H1VZ20"/>
<reference evidence="1" key="1">
    <citation type="submission" date="2016-07" db="EMBL/GenBank/DDBJ databases">
        <authorList>
            <person name="Bretaudeau A."/>
        </authorList>
    </citation>
    <scope>NUCLEOTIDE SEQUENCE</scope>
    <source>
        <strain evidence="1">Rice</strain>
        <tissue evidence="1">Whole body</tissue>
    </source>
</reference>
<evidence type="ECO:0000313" key="1">
    <source>
        <dbReference type="EMBL" id="SOQ46047.1"/>
    </source>
</evidence>
<accession>A0A2H1VZ20</accession>
<protein>
    <submittedName>
        <fullName evidence="1">SFRICE_036082</fullName>
    </submittedName>
</protein>
<organism evidence="1">
    <name type="scientific">Spodoptera frugiperda</name>
    <name type="common">Fall armyworm</name>
    <dbReference type="NCBI Taxonomy" id="7108"/>
    <lineage>
        <taxon>Eukaryota</taxon>
        <taxon>Metazoa</taxon>
        <taxon>Ecdysozoa</taxon>
        <taxon>Arthropoda</taxon>
        <taxon>Hexapoda</taxon>
        <taxon>Insecta</taxon>
        <taxon>Pterygota</taxon>
        <taxon>Neoptera</taxon>
        <taxon>Endopterygota</taxon>
        <taxon>Lepidoptera</taxon>
        <taxon>Glossata</taxon>
        <taxon>Ditrysia</taxon>
        <taxon>Noctuoidea</taxon>
        <taxon>Noctuidae</taxon>
        <taxon>Amphipyrinae</taxon>
        <taxon>Spodoptera</taxon>
    </lineage>
</organism>
<gene>
    <name evidence="1" type="ORF">SFRICE_036082</name>
</gene>
<name>A0A2H1VZ20_SPOFR</name>
<dbReference type="EMBL" id="ODYU01005319">
    <property type="protein sequence ID" value="SOQ46047.1"/>
    <property type="molecule type" value="Genomic_DNA"/>
</dbReference>